<evidence type="ECO:0000256" key="9">
    <source>
        <dbReference type="ARBA" id="ARBA00022759"/>
    </source>
</evidence>
<feature type="domain" description="Integrase catalytic" evidence="22">
    <location>
        <begin position="1144"/>
        <end position="1303"/>
    </location>
</feature>
<sequence length="1578" mass="177993">MRFGKKSAGGKACTGIRMNDNNNRREPTYTNNNGHLLRPLTSIRLDGNGYTDILIVINPAVPENEDIINQTKRRDMGYISRRMLRMEPPGRRKRGRPKRRFMDVVREDMQVVGVKEADVEYREGMITHGSEYLFQALDNKVFIKEVKILVPPNWTKGKYEKAKTETFNKGRIRIDNPHPAFGDDPYTHQTKGCGNEGEYIHFTPNFLLNNNLLKGYGPRVLPEYFLALSERSCLFFGLYGQGSYVEHLIVAGLWCTDKISGQWYEIVNQRPRPCEFDSDGLPTSNCEFLPDAMQSANASIMYMPSIDSTGEWKYSFFNKGAIVQQISLLVISRAAHKDVHPVTVTARMNQQTSDGTKPMVVLAEVSQNYNPVLGASVWANLESDTGHSERLQLIDNGAGTGITENSIIFSSYFFYNILDNVFCICLLFMKYSTNTALTSFSGKVELNPPKPPVNVQPVDVGNFTRTVTGESFVVDRDAPPNFPPNKITDLRAEIQEDTVLLNWTAPGEDFDQGTGAIRLPPHRPWDCCIDLLPGAKLPKGRVYPLSAPEHRAMEEYVQQALRQGFIAPSTSPAASSFFFMGKKDGGLCPCIDYRQLNSQIAPLSYPLRLVLAALEDLREARVFTKLDVRSAYNLVRIRKGDEWKTAFITPSGHYEYRVMPYGLFISPAVFQGFMNEVLRPYLQRFVVGSQRLSRRERNSCLVTGKCLYCGKPGHSISKCPTRPVRTAASTVKFPLDISPLSKLTVTLLTPALSISVRALVDSGSAGNFISHACSSAESHPCGDPRGVSGVQRMCSHAFITPSGHYEYRVMPYHTHVRQVLGALRSHHLYLNLSKCELNRPQTHFLGYVISARGVQMDEGKVKEVRDWPIPETIKELQRFLGFTNFYHRFIQGYSRIAAHLTSLLRGKARTLKWTQEAQEAFHELRRRFCNAPVLRHTDPRRPFVVEVDASSTGIGVALSQWSGSPPLLPPCAFYSHKLSAAEQNYNIGNRELLEIKLALEFRFQVTYRDGSQNGKADALSHVFGPEEPCDPDPILPPSLIIGPIVWEIDEEIRTASSQEPAPEGCPEGRVFVPTTCHRGLIQSVHEGLGTDHPGEKHMVQLVQTRYWWPGMTRDINHCVQECATCAMAKVPHHLPVGKLVPLPIPQRPWSHTSIDFVTDLPRSEGNTCILVVVDCFSKGCHFIPLKGLPTALETAEALFHQVFRTFGLPEEIVLDRGPQFIFQVGRAFFRLLGVSVNLSSGYHPQSNGQAERKIQELSQYLRVYCSQDKGNWCRFLPWAKYAQNSLHQDTTGLTPFQCTLGFQPPLFSWSDKPSNVPAVDAWFQEINRVWESAHNQLRRAVRNTRRHADARRLESTQFHPGDRVWLSTRDLRLKLPCRKLSPRFIGPFKVVRQINDVSYRLKLPPRYRIHPTFHVSRLKPYVSPASRPPGDPGAPVQPEVVDQPEVYGVQEVLHSRRHGGRLEYLVERSWVAYLDPALLVEFHAAHPRRPVPMARGRPRCRTEASDRGLGAVLSQGVEGEERPVLFISCKLSVRESRYSTIERECLTIKWAVLTLQYYPLGLLGVSVDHLVVFNASAI</sequence>
<dbReference type="Proteomes" id="UP001205998">
    <property type="component" value="Unassembled WGS sequence"/>
</dbReference>
<dbReference type="Pfam" id="PF00078">
    <property type="entry name" value="RVT_1"/>
    <property type="match status" value="1"/>
</dbReference>
<dbReference type="InterPro" id="IPR041373">
    <property type="entry name" value="RT_RNaseH"/>
</dbReference>
<evidence type="ECO:0000313" key="24">
    <source>
        <dbReference type="Proteomes" id="UP001205998"/>
    </source>
</evidence>
<evidence type="ECO:0000256" key="7">
    <source>
        <dbReference type="ARBA" id="ARBA00022723"/>
    </source>
</evidence>
<dbReference type="Gene3D" id="3.30.420.10">
    <property type="entry name" value="Ribonuclease H-like superfamily/Ribonuclease H"/>
    <property type="match status" value="1"/>
</dbReference>
<dbReference type="InterPro" id="IPR001584">
    <property type="entry name" value="Integrase_cat-core"/>
</dbReference>
<evidence type="ECO:0000259" key="22">
    <source>
        <dbReference type="PROSITE" id="PS50994"/>
    </source>
</evidence>
<evidence type="ECO:0000256" key="17">
    <source>
        <dbReference type="ARBA" id="ARBA00023268"/>
    </source>
</evidence>
<evidence type="ECO:0000256" key="18">
    <source>
        <dbReference type="ARBA" id="ARBA00039658"/>
    </source>
</evidence>
<dbReference type="InterPro" id="IPR036397">
    <property type="entry name" value="RNaseH_sf"/>
</dbReference>
<dbReference type="EC" id="3.1.26.4" evidence="2"/>
<organism evidence="23 24">
    <name type="scientific">Silurus asotus</name>
    <name type="common">Amur catfish</name>
    <name type="synonym">Parasilurus asotus</name>
    <dbReference type="NCBI Taxonomy" id="30991"/>
    <lineage>
        <taxon>Eukaryota</taxon>
        <taxon>Metazoa</taxon>
        <taxon>Chordata</taxon>
        <taxon>Craniata</taxon>
        <taxon>Vertebrata</taxon>
        <taxon>Euteleostomi</taxon>
        <taxon>Actinopterygii</taxon>
        <taxon>Neopterygii</taxon>
        <taxon>Teleostei</taxon>
        <taxon>Ostariophysi</taxon>
        <taxon>Siluriformes</taxon>
        <taxon>Siluridae</taxon>
        <taxon>Silurus</taxon>
    </lineage>
</organism>
<evidence type="ECO:0000256" key="1">
    <source>
        <dbReference type="ARBA" id="ARBA00010879"/>
    </source>
</evidence>
<keyword evidence="4" id="KW-0808">Transferase</keyword>
<dbReference type="Gene3D" id="3.10.10.10">
    <property type="entry name" value="HIV Type 1 Reverse Transcriptase, subunit A, domain 1"/>
    <property type="match status" value="1"/>
</dbReference>
<evidence type="ECO:0000256" key="12">
    <source>
        <dbReference type="ARBA" id="ARBA00022908"/>
    </source>
</evidence>
<dbReference type="InterPro" id="IPR012337">
    <property type="entry name" value="RNaseH-like_sf"/>
</dbReference>
<evidence type="ECO:0000256" key="4">
    <source>
        <dbReference type="ARBA" id="ARBA00022679"/>
    </source>
</evidence>
<dbReference type="SUPFAM" id="SSF56672">
    <property type="entry name" value="DNA/RNA polymerases"/>
    <property type="match status" value="3"/>
</dbReference>
<feature type="region of interest" description="Disordered" evidence="20">
    <location>
        <begin position="1"/>
        <end position="33"/>
    </location>
</feature>
<evidence type="ECO:0000256" key="11">
    <source>
        <dbReference type="ARBA" id="ARBA00022842"/>
    </source>
</evidence>
<keyword evidence="19" id="KW-0863">Zinc-finger</keyword>
<dbReference type="InterPro" id="IPR001878">
    <property type="entry name" value="Znf_CCHC"/>
</dbReference>
<keyword evidence="6" id="KW-0540">Nuclease</keyword>
<keyword evidence="11" id="KW-0460">Magnesium</keyword>
<proteinExistence type="inferred from homology"/>
<evidence type="ECO:0000256" key="8">
    <source>
        <dbReference type="ARBA" id="ARBA00022750"/>
    </source>
</evidence>
<dbReference type="SMART" id="SM00343">
    <property type="entry name" value="ZnF_C2HC"/>
    <property type="match status" value="1"/>
</dbReference>
<dbReference type="InterPro" id="IPR016197">
    <property type="entry name" value="Chromo-like_dom_sf"/>
</dbReference>
<keyword evidence="12" id="KW-0229">DNA integration</keyword>
<dbReference type="Pfam" id="PF17917">
    <property type="entry name" value="RT_RNaseH"/>
    <property type="match status" value="1"/>
</dbReference>
<dbReference type="GO" id="GO:0003677">
    <property type="term" value="F:DNA binding"/>
    <property type="evidence" value="ECO:0007669"/>
    <property type="project" value="UniProtKB-KW"/>
</dbReference>
<keyword evidence="16" id="KW-0233">DNA recombination</keyword>
<dbReference type="InterPro" id="IPR041577">
    <property type="entry name" value="RT_RNaseH_2"/>
</dbReference>
<dbReference type="GO" id="GO:0003887">
    <property type="term" value="F:DNA-directed DNA polymerase activity"/>
    <property type="evidence" value="ECO:0007669"/>
    <property type="project" value="UniProtKB-KW"/>
</dbReference>
<evidence type="ECO:0000256" key="6">
    <source>
        <dbReference type="ARBA" id="ARBA00022722"/>
    </source>
</evidence>
<evidence type="ECO:0000256" key="14">
    <source>
        <dbReference type="ARBA" id="ARBA00022932"/>
    </source>
</evidence>
<keyword evidence="19" id="KW-0862">Zinc</keyword>
<keyword evidence="13" id="KW-0695">RNA-directed DNA polymerase</keyword>
<dbReference type="Pfam" id="PF17919">
    <property type="entry name" value="RT_RNaseH_2"/>
    <property type="match status" value="1"/>
</dbReference>
<keyword evidence="5" id="KW-0548">Nucleotidyltransferase</keyword>
<dbReference type="Pfam" id="PF08434">
    <property type="entry name" value="CLCA"/>
    <property type="match status" value="1"/>
</dbReference>
<dbReference type="GO" id="GO:0003964">
    <property type="term" value="F:RNA-directed DNA polymerase activity"/>
    <property type="evidence" value="ECO:0007669"/>
    <property type="project" value="UniProtKB-KW"/>
</dbReference>
<dbReference type="FunFam" id="3.30.70.270:FF:000020">
    <property type="entry name" value="Transposon Tf2-6 polyprotein-like Protein"/>
    <property type="match status" value="1"/>
</dbReference>
<keyword evidence="10" id="KW-0378">Hydrolase</keyword>
<dbReference type="Gene3D" id="3.30.70.270">
    <property type="match status" value="3"/>
</dbReference>
<evidence type="ECO:0000313" key="23">
    <source>
        <dbReference type="EMBL" id="KAI5625501.1"/>
    </source>
</evidence>
<dbReference type="Pfam" id="PF24626">
    <property type="entry name" value="SH3_Tf2-1"/>
    <property type="match status" value="1"/>
</dbReference>
<dbReference type="InterPro" id="IPR013642">
    <property type="entry name" value="CLCA_N"/>
</dbReference>
<evidence type="ECO:0000256" key="19">
    <source>
        <dbReference type="PROSITE-ProRule" id="PRU00047"/>
    </source>
</evidence>
<evidence type="ECO:0000256" key="10">
    <source>
        <dbReference type="ARBA" id="ARBA00022801"/>
    </source>
</evidence>
<gene>
    <name evidence="23" type="ORF">C0J50_15047</name>
</gene>
<evidence type="ECO:0000256" key="20">
    <source>
        <dbReference type="SAM" id="MobiDB-lite"/>
    </source>
</evidence>
<evidence type="ECO:0000256" key="5">
    <source>
        <dbReference type="ARBA" id="ARBA00022695"/>
    </source>
</evidence>
<evidence type="ECO:0000256" key="3">
    <source>
        <dbReference type="ARBA" id="ARBA00022670"/>
    </source>
</evidence>
<reference evidence="23" key="1">
    <citation type="submission" date="2018-07" db="EMBL/GenBank/DDBJ databases">
        <title>Comparative genomics of catfishes provides insights into carnivory and benthic adaptation.</title>
        <authorList>
            <person name="Zhang Y."/>
            <person name="Wang D."/>
            <person name="Peng Z."/>
            <person name="Zheng S."/>
            <person name="Shao F."/>
            <person name="Tao W."/>
        </authorList>
    </citation>
    <scope>NUCLEOTIDE SEQUENCE</scope>
    <source>
        <strain evidence="23">Chongqing</strain>
    </source>
</reference>
<feature type="domain" description="CCHC-type" evidence="21">
    <location>
        <begin position="705"/>
        <end position="720"/>
    </location>
</feature>
<dbReference type="InterPro" id="IPR050951">
    <property type="entry name" value="Retrovirus_Pol_polyprotein"/>
</dbReference>
<evidence type="ECO:0000256" key="13">
    <source>
        <dbReference type="ARBA" id="ARBA00022918"/>
    </source>
</evidence>
<keyword evidence="14" id="KW-0239">DNA-directed DNA polymerase</keyword>
<dbReference type="PROSITE" id="PS50994">
    <property type="entry name" value="INTEGRASE"/>
    <property type="match status" value="1"/>
</dbReference>
<dbReference type="GO" id="GO:0008270">
    <property type="term" value="F:zinc ion binding"/>
    <property type="evidence" value="ECO:0007669"/>
    <property type="project" value="UniProtKB-KW"/>
</dbReference>
<protein>
    <recommendedName>
        <fullName evidence="18">Gypsy retrotransposon integrase-like protein 1</fullName>
        <ecNumber evidence="2">3.1.26.4</ecNumber>
    </recommendedName>
</protein>
<dbReference type="GO" id="GO:0015074">
    <property type="term" value="P:DNA integration"/>
    <property type="evidence" value="ECO:0007669"/>
    <property type="project" value="UniProtKB-KW"/>
</dbReference>
<keyword evidence="7" id="KW-0479">Metal-binding</keyword>
<evidence type="ECO:0000256" key="16">
    <source>
        <dbReference type="ARBA" id="ARBA00023172"/>
    </source>
</evidence>
<dbReference type="InterPro" id="IPR043502">
    <property type="entry name" value="DNA/RNA_pol_sf"/>
</dbReference>
<comment type="caution">
    <text evidence="23">The sequence shown here is derived from an EMBL/GenBank/DDBJ whole genome shotgun (WGS) entry which is preliminary data.</text>
</comment>
<dbReference type="InterPro" id="IPR056924">
    <property type="entry name" value="SH3_Tf2-1"/>
</dbReference>
<comment type="similarity">
    <text evidence="1">Belongs to the beta type-B retroviral polymerase family. HERV class-II K(HML-2) pol subfamily.</text>
</comment>
<dbReference type="InterPro" id="IPR043128">
    <property type="entry name" value="Rev_trsase/Diguanyl_cyclase"/>
</dbReference>
<dbReference type="InterPro" id="IPR036875">
    <property type="entry name" value="Znf_CCHC_sf"/>
</dbReference>
<name>A0AAD5AZ74_SILAS</name>
<dbReference type="SUPFAM" id="SSF57756">
    <property type="entry name" value="Retrovirus zinc finger-like domains"/>
    <property type="match status" value="1"/>
</dbReference>
<keyword evidence="3" id="KW-0645">Protease</keyword>
<keyword evidence="8" id="KW-0064">Aspartyl protease</keyword>
<dbReference type="PANTHER" id="PTHR37984">
    <property type="entry name" value="PROTEIN CBG26694"/>
    <property type="match status" value="1"/>
</dbReference>
<evidence type="ECO:0000256" key="15">
    <source>
        <dbReference type="ARBA" id="ARBA00023125"/>
    </source>
</evidence>
<dbReference type="GO" id="GO:0006310">
    <property type="term" value="P:DNA recombination"/>
    <property type="evidence" value="ECO:0007669"/>
    <property type="project" value="UniProtKB-KW"/>
</dbReference>
<dbReference type="EMBL" id="MU551552">
    <property type="protein sequence ID" value="KAI5625501.1"/>
    <property type="molecule type" value="Genomic_DNA"/>
</dbReference>
<keyword evidence="24" id="KW-1185">Reference proteome</keyword>
<dbReference type="PANTHER" id="PTHR37984:SF5">
    <property type="entry name" value="PROTEIN NYNRIN-LIKE"/>
    <property type="match status" value="1"/>
</dbReference>
<evidence type="ECO:0000259" key="21">
    <source>
        <dbReference type="PROSITE" id="PS50158"/>
    </source>
</evidence>
<dbReference type="Gene3D" id="1.10.340.70">
    <property type="match status" value="1"/>
</dbReference>
<dbReference type="SUPFAM" id="SSF53098">
    <property type="entry name" value="Ribonuclease H-like"/>
    <property type="match status" value="1"/>
</dbReference>
<keyword evidence="17" id="KW-0511">Multifunctional enzyme</keyword>
<dbReference type="InterPro" id="IPR041588">
    <property type="entry name" value="Integrase_H2C2"/>
</dbReference>
<keyword evidence="15" id="KW-0238">DNA-binding</keyword>
<evidence type="ECO:0000256" key="2">
    <source>
        <dbReference type="ARBA" id="ARBA00012180"/>
    </source>
</evidence>
<dbReference type="CDD" id="cd01647">
    <property type="entry name" value="RT_LTR"/>
    <property type="match status" value="1"/>
</dbReference>
<dbReference type="GO" id="GO:0006508">
    <property type="term" value="P:proteolysis"/>
    <property type="evidence" value="ECO:0007669"/>
    <property type="project" value="UniProtKB-KW"/>
</dbReference>
<dbReference type="PROSITE" id="PS50158">
    <property type="entry name" value="ZF_CCHC"/>
    <property type="match status" value="1"/>
</dbReference>
<dbReference type="GO" id="GO:0004523">
    <property type="term" value="F:RNA-DNA hybrid ribonuclease activity"/>
    <property type="evidence" value="ECO:0007669"/>
    <property type="project" value="UniProtKB-EC"/>
</dbReference>
<dbReference type="Pfam" id="PF17921">
    <property type="entry name" value="Integrase_H2C2"/>
    <property type="match status" value="1"/>
</dbReference>
<dbReference type="InterPro" id="IPR000477">
    <property type="entry name" value="RT_dom"/>
</dbReference>
<dbReference type="GO" id="GO:0004190">
    <property type="term" value="F:aspartic-type endopeptidase activity"/>
    <property type="evidence" value="ECO:0007669"/>
    <property type="project" value="UniProtKB-KW"/>
</dbReference>
<accession>A0AAD5AZ74</accession>
<keyword evidence="9" id="KW-0255">Endonuclease</keyword>
<dbReference type="Pfam" id="PF00665">
    <property type="entry name" value="rve"/>
    <property type="match status" value="1"/>
</dbReference>
<dbReference type="SUPFAM" id="SSF54160">
    <property type="entry name" value="Chromo domain-like"/>
    <property type="match status" value="1"/>
</dbReference>